<evidence type="ECO:0000256" key="5">
    <source>
        <dbReference type="ARBA" id="ARBA00022842"/>
    </source>
</evidence>
<dbReference type="Gene3D" id="3.30.1490.330">
    <property type="match status" value="1"/>
</dbReference>
<dbReference type="EMBL" id="JACWFH010000015">
    <property type="protein sequence ID" value="MBY0097807.1"/>
    <property type="molecule type" value="Genomic_DNA"/>
</dbReference>
<dbReference type="RefSeq" id="WP_221874031.1">
    <property type="nucleotide sequence ID" value="NZ_JACWFH010000015.1"/>
</dbReference>
<evidence type="ECO:0000256" key="3">
    <source>
        <dbReference type="ARBA" id="ARBA00022741"/>
    </source>
</evidence>
<evidence type="ECO:0000256" key="2">
    <source>
        <dbReference type="ARBA" id="ARBA00022723"/>
    </source>
</evidence>
<protein>
    <submittedName>
        <fullName evidence="7">Glutathionylspermidine synthase family protein</fullName>
    </submittedName>
</protein>
<keyword evidence="5" id="KW-0460">Magnesium</keyword>
<gene>
    <name evidence="7" type="ORF">H0185_13465</name>
</gene>
<evidence type="ECO:0000313" key="8">
    <source>
        <dbReference type="Proteomes" id="UP000769780"/>
    </source>
</evidence>
<dbReference type="Pfam" id="PF03738">
    <property type="entry name" value="GSP_synth"/>
    <property type="match status" value="1"/>
</dbReference>
<sequence>MTSLPYHQKRQQFYSKIKNFWPDLYGEEYALYDIACMRRSEVDQIRLASDRIGRVFFKVASLLREVPEETLKEMGFPSESLSFLKLKTLPFESIIARLDLIRTESGFKCIEINSDTPTFIKELFDINGQVCNEFQIEDPNAGMAERLAYAVRLSINEYAKQSEKPKPYIVFTAHEDSEEDRETVRYLQELAGLPSRFVPLHQLEIAKGEGLYDEVGRKIDILYRQTFPIENLIMDEDEEGNKIGLWLLELVEMGKLMILNPPSAFLLQNKAVQAIIWGLHEEKHPFFTDEEHAWIGEYFLPTFFEPDYFLRSNIAFVKKPSFGREGDTVEIFSGAGELRLQDSQKSYTDYVPVYQKYVELPSITFMSSKGKQTGNLLIGSFLLNGHAAAIGFRVGERITNNLSYYLPVGIQEE</sequence>
<dbReference type="InterPro" id="IPR005494">
    <property type="entry name" value="GSPS_pre-ATP-grasp-like_dom"/>
</dbReference>
<dbReference type="SUPFAM" id="SSF56059">
    <property type="entry name" value="Glutathione synthetase ATP-binding domain-like"/>
    <property type="match status" value="1"/>
</dbReference>
<evidence type="ECO:0000313" key="7">
    <source>
        <dbReference type="EMBL" id="MBY0097807.1"/>
    </source>
</evidence>
<dbReference type="InterPro" id="IPR016185">
    <property type="entry name" value="PreATP-grasp_dom_sf"/>
</dbReference>
<evidence type="ECO:0000259" key="6">
    <source>
        <dbReference type="Pfam" id="PF03738"/>
    </source>
</evidence>
<name>A0ABS7K6B7_9BACI</name>
<dbReference type="Proteomes" id="UP000769780">
    <property type="component" value="Unassembled WGS sequence"/>
</dbReference>
<comment type="caution">
    <text evidence="7">The sequence shown here is derived from an EMBL/GenBank/DDBJ whole genome shotgun (WGS) entry which is preliminary data.</text>
</comment>
<keyword evidence="2" id="KW-0479">Metal-binding</keyword>
<proteinExistence type="predicted"/>
<evidence type="ECO:0000256" key="1">
    <source>
        <dbReference type="ARBA" id="ARBA00022598"/>
    </source>
</evidence>
<accession>A0ABS7K6B7</accession>
<keyword evidence="8" id="KW-1185">Reference proteome</keyword>
<keyword evidence="4" id="KW-0067">ATP-binding</keyword>
<evidence type="ECO:0000256" key="4">
    <source>
        <dbReference type="ARBA" id="ARBA00022840"/>
    </source>
</evidence>
<feature type="domain" description="Glutathionylspermidine synthase pre-ATP-grasp-like" evidence="6">
    <location>
        <begin position="23"/>
        <end position="408"/>
    </location>
</feature>
<reference evidence="7 8" key="1">
    <citation type="submission" date="2020-07" db="EMBL/GenBank/DDBJ databases">
        <title>Fungal Genomes of the International Space Station.</title>
        <authorList>
            <person name="Seuylemezian A."/>
            <person name="Singh N.K."/>
            <person name="Wood J."/>
            <person name="Venkateswaran K."/>
        </authorList>
    </citation>
    <scope>NUCLEOTIDE SEQUENCE [LARGE SCALE GENOMIC DNA]</scope>
    <source>
        <strain evidence="7 8">PL-B2</strain>
    </source>
</reference>
<keyword evidence="1" id="KW-0436">Ligase</keyword>
<organism evidence="7 8">
    <name type="scientific">Mesobacillus maritimus</name>
    <dbReference type="NCBI Taxonomy" id="1643336"/>
    <lineage>
        <taxon>Bacteria</taxon>
        <taxon>Bacillati</taxon>
        <taxon>Bacillota</taxon>
        <taxon>Bacilli</taxon>
        <taxon>Bacillales</taxon>
        <taxon>Bacillaceae</taxon>
        <taxon>Mesobacillus</taxon>
    </lineage>
</organism>
<keyword evidence="3" id="KW-0547">Nucleotide-binding</keyword>
<dbReference type="SUPFAM" id="SSF52440">
    <property type="entry name" value="PreATP-grasp domain"/>
    <property type="match status" value="1"/>
</dbReference>